<reference evidence="1" key="1">
    <citation type="submission" date="2018-05" db="EMBL/GenBank/DDBJ databases">
        <authorList>
            <person name="Lanie J.A."/>
            <person name="Ng W.-L."/>
            <person name="Kazmierczak K.M."/>
            <person name="Andrzejewski T.M."/>
            <person name="Davidsen T.M."/>
            <person name="Wayne K.J."/>
            <person name="Tettelin H."/>
            <person name="Glass J.I."/>
            <person name="Rusch D."/>
            <person name="Podicherti R."/>
            <person name="Tsui H.-C.T."/>
            <person name="Winkler M.E."/>
        </authorList>
    </citation>
    <scope>NUCLEOTIDE SEQUENCE</scope>
</reference>
<dbReference type="AlphaFoldDB" id="A0A382Z2W3"/>
<protein>
    <submittedName>
        <fullName evidence="1">Uncharacterized protein</fullName>
    </submittedName>
</protein>
<sequence>MLLFRFGEKDQEKPGVVIGKAKKDCSAHFTDWNREFFNNNGLEALKSLVDDGGGSLPDVPDGIRYGSCVARPGTLM</sequence>
<evidence type="ECO:0000313" key="1">
    <source>
        <dbReference type="EMBL" id="SVD89783.1"/>
    </source>
</evidence>
<accession>A0A382Z2W3</accession>
<proteinExistence type="predicted"/>
<gene>
    <name evidence="1" type="ORF">METZ01_LOCUS442637</name>
</gene>
<dbReference type="EMBL" id="UINC01180537">
    <property type="protein sequence ID" value="SVD89783.1"/>
    <property type="molecule type" value="Genomic_DNA"/>
</dbReference>
<feature type="non-terminal residue" evidence="1">
    <location>
        <position position="76"/>
    </location>
</feature>
<organism evidence="1">
    <name type="scientific">marine metagenome</name>
    <dbReference type="NCBI Taxonomy" id="408172"/>
    <lineage>
        <taxon>unclassified sequences</taxon>
        <taxon>metagenomes</taxon>
        <taxon>ecological metagenomes</taxon>
    </lineage>
</organism>
<name>A0A382Z2W3_9ZZZZ</name>